<name>A0ABX4U661_PSEDL</name>
<accession>A0ABX4U661</accession>
<organism evidence="1 2">
    <name type="scientific">Pseudomonas plecoglossicida</name>
    <dbReference type="NCBI Taxonomy" id="70775"/>
    <lineage>
        <taxon>Bacteria</taxon>
        <taxon>Pseudomonadati</taxon>
        <taxon>Pseudomonadota</taxon>
        <taxon>Gammaproteobacteria</taxon>
        <taxon>Pseudomonadales</taxon>
        <taxon>Pseudomonadaceae</taxon>
        <taxon>Pseudomonas</taxon>
    </lineage>
</organism>
<proteinExistence type="predicted"/>
<keyword evidence="2" id="KW-1185">Reference proteome</keyword>
<dbReference type="Proteomes" id="UP000234744">
    <property type="component" value="Unassembled WGS sequence"/>
</dbReference>
<evidence type="ECO:0000313" key="1">
    <source>
        <dbReference type="EMBL" id="PLV16642.1"/>
    </source>
</evidence>
<protein>
    <submittedName>
        <fullName evidence="1">Uncharacterized protein</fullName>
    </submittedName>
</protein>
<evidence type="ECO:0000313" key="2">
    <source>
        <dbReference type="Proteomes" id="UP000234744"/>
    </source>
</evidence>
<dbReference type="EMBL" id="PJCJ01000001">
    <property type="protein sequence ID" value="PLV16642.1"/>
    <property type="molecule type" value="Genomic_DNA"/>
</dbReference>
<comment type="caution">
    <text evidence="1">The sequence shown here is derived from an EMBL/GenBank/DDBJ whole genome shotgun (WGS) entry which is preliminary data.</text>
</comment>
<reference evidence="1 2" key="1">
    <citation type="submission" date="2017-12" db="EMBL/GenBank/DDBJ databases">
        <title>Detection of the carbapenemase gene blaVIM-5 in members of the Pseudomonas putida group isolated from polluted Nigerian wetlands.</title>
        <authorList>
            <person name="Adelowo O."/>
            <person name="Vollmers J."/>
            <person name="Maeusezahl I."/>
            <person name="Kaster A.-K."/>
            <person name="Mueller J.A."/>
        </authorList>
    </citation>
    <scope>NUCLEOTIDE SEQUENCE [LARGE SCALE GENOMIC DNA]</scope>
    <source>
        <strain evidence="1 2">MR69</strain>
    </source>
</reference>
<gene>
    <name evidence="1" type="ORF">CXG47_00360</name>
</gene>
<sequence length="70" mass="8227">MWRQPDKPKTEWERACPRRAQRGVWHRLRRCSRRFDASTRPLPQALFAATAPRWRQSTATDTGAALRLVP</sequence>